<evidence type="ECO:0000259" key="6">
    <source>
        <dbReference type="PROSITE" id="PS50950"/>
    </source>
</evidence>
<keyword evidence="8" id="KW-1185">Reference proteome</keyword>
<dbReference type="InterPro" id="IPR038441">
    <property type="entry name" value="THAP_Znf_sf"/>
</dbReference>
<dbReference type="Proteomes" id="UP000827092">
    <property type="component" value="Unassembled WGS sequence"/>
</dbReference>
<dbReference type="Pfam" id="PF05485">
    <property type="entry name" value="THAP"/>
    <property type="match status" value="1"/>
</dbReference>
<reference evidence="7 8" key="1">
    <citation type="journal article" date="2022" name="Nat. Ecol. Evol.">
        <title>A masculinizing supergene underlies an exaggerated male reproductive morph in a spider.</title>
        <authorList>
            <person name="Hendrickx F."/>
            <person name="De Corte Z."/>
            <person name="Sonet G."/>
            <person name="Van Belleghem S.M."/>
            <person name="Kostlbacher S."/>
            <person name="Vangestel C."/>
        </authorList>
    </citation>
    <scope>NUCLEOTIDE SEQUENCE [LARGE SCALE GENOMIC DNA]</scope>
    <source>
        <strain evidence="7">W744_W776</strain>
    </source>
</reference>
<comment type="caution">
    <text evidence="7">The sequence shown here is derived from an EMBL/GenBank/DDBJ whole genome shotgun (WGS) entry which is preliminary data.</text>
</comment>
<dbReference type="PANTHER" id="PTHR46600">
    <property type="entry name" value="THAP DOMAIN-CONTAINING"/>
    <property type="match status" value="1"/>
</dbReference>
<dbReference type="SMART" id="SM00980">
    <property type="entry name" value="THAP"/>
    <property type="match status" value="1"/>
</dbReference>
<protein>
    <recommendedName>
        <fullName evidence="6">THAP-type domain-containing protein</fullName>
    </recommendedName>
</protein>
<organism evidence="7 8">
    <name type="scientific">Oedothorax gibbosus</name>
    <dbReference type="NCBI Taxonomy" id="931172"/>
    <lineage>
        <taxon>Eukaryota</taxon>
        <taxon>Metazoa</taxon>
        <taxon>Ecdysozoa</taxon>
        <taxon>Arthropoda</taxon>
        <taxon>Chelicerata</taxon>
        <taxon>Arachnida</taxon>
        <taxon>Araneae</taxon>
        <taxon>Araneomorphae</taxon>
        <taxon>Entelegynae</taxon>
        <taxon>Araneoidea</taxon>
        <taxon>Linyphiidae</taxon>
        <taxon>Erigoninae</taxon>
        <taxon>Oedothorax</taxon>
    </lineage>
</organism>
<dbReference type="PROSITE" id="PS50950">
    <property type="entry name" value="ZF_THAP"/>
    <property type="match status" value="1"/>
</dbReference>
<dbReference type="GO" id="GO:0043565">
    <property type="term" value="F:sequence-specific DNA binding"/>
    <property type="evidence" value="ECO:0007669"/>
    <property type="project" value="InterPro"/>
</dbReference>
<dbReference type="Gene3D" id="6.20.210.20">
    <property type="entry name" value="THAP domain"/>
    <property type="match status" value="1"/>
</dbReference>
<evidence type="ECO:0000256" key="4">
    <source>
        <dbReference type="ARBA" id="ARBA00023125"/>
    </source>
</evidence>
<dbReference type="GO" id="GO:0008270">
    <property type="term" value="F:zinc ion binding"/>
    <property type="evidence" value="ECO:0007669"/>
    <property type="project" value="UniProtKB-KW"/>
</dbReference>
<gene>
    <name evidence="7" type="ORF">JTE90_003497</name>
</gene>
<keyword evidence="4 5" id="KW-0238">DNA-binding</keyword>
<sequence length="473" mass="54743">MKQNLQRSLSCLKALEHRFKCYLLNFSCVFVKMPRKCCVPCCRSNYKTETTSTTTFGFPKDEELKKKWISSINRKDFLPGSTAAVCINHFDEQHLIWEYRIPQKDGSAHTIERKRPRLADGAYPTKFPNQPHYLSEDLPKTRKSPSLRKAEEITRAENQFSEWCEADNIKSLNEIKENVAEKVKDPWQHTVKENSIFIYKIETSDCPKVSICFQILSNLTVNIFYENARLDTKSVLGFVLGNDLKLDKWTKFDCVLSHLNSFEAKEMSVNQKLSVIKILLHELIEADSENDYSEKLKFISAQLTLAFCKKIRYDSDIILWCANLYFRYPSAYLLIRKTGSLTLPHQTYLRRFTTTLSMDNEDNIHVKYLKEKGKLLKEHEKLVNLLLDEIYITPKLDYKGGEILGIADNSEECVAASTVQTFMVSSLFSSNKEVVSLVPVKNMTAEDLLRYTKRVILHEKFSNYCEFGVGNTI</sequence>
<keyword evidence="3" id="KW-0862">Zinc</keyword>
<name>A0AAV6TNK3_9ARAC</name>
<evidence type="ECO:0000313" key="8">
    <source>
        <dbReference type="Proteomes" id="UP000827092"/>
    </source>
</evidence>
<evidence type="ECO:0000313" key="7">
    <source>
        <dbReference type="EMBL" id="KAG8173071.1"/>
    </source>
</evidence>
<evidence type="ECO:0000256" key="2">
    <source>
        <dbReference type="ARBA" id="ARBA00022771"/>
    </source>
</evidence>
<evidence type="ECO:0000256" key="5">
    <source>
        <dbReference type="PROSITE-ProRule" id="PRU00309"/>
    </source>
</evidence>
<dbReference type="InterPro" id="IPR048365">
    <property type="entry name" value="TNP-like_RNaseH_N"/>
</dbReference>
<dbReference type="SUPFAM" id="SSF57716">
    <property type="entry name" value="Glucocorticoid receptor-like (DNA-binding domain)"/>
    <property type="match status" value="1"/>
</dbReference>
<dbReference type="PANTHER" id="PTHR46600:SF11">
    <property type="entry name" value="THAP DOMAIN-CONTAINING PROTEIN 10"/>
    <property type="match status" value="1"/>
</dbReference>
<dbReference type="AlphaFoldDB" id="A0AAV6TNK3"/>
<dbReference type="EMBL" id="JAFNEN010002093">
    <property type="protein sequence ID" value="KAG8173071.1"/>
    <property type="molecule type" value="Genomic_DNA"/>
</dbReference>
<feature type="domain" description="THAP-type" evidence="6">
    <location>
        <begin position="33"/>
        <end position="127"/>
    </location>
</feature>
<accession>A0AAV6TNK3</accession>
<keyword evidence="2 5" id="KW-0863">Zinc-finger</keyword>
<dbReference type="Pfam" id="PF21787">
    <property type="entry name" value="TNP-like_RNaseH_N"/>
    <property type="match status" value="1"/>
</dbReference>
<evidence type="ECO:0000256" key="3">
    <source>
        <dbReference type="ARBA" id="ARBA00022833"/>
    </source>
</evidence>
<evidence type="ECO:0000256" key="1">
    <source>
        <dbReference type="ARBA" id="ARBA00022723"/>
    </source>
</evidence>
<dbReference type="InterPro" id="IPR026516">
    <property type="entry name" value="THAP1/10"/>
</dbReference>
<dbReference type="InterPro" id="IPR006612">
    <property type="entry name" value="THAP_Znf"/>
</dbReference>
<proteinExistence type="predicted"/>
<keyword evidence="1" id="KW-0479">Metal-binding</keyword>